<feature type="domain" description="UspA" evidence="3">
    <location>
        <begin position="6"/>
        <end position="148"/>
    </location>
</feature>
<accession>A0ABP3GLM1</accession>
<dbReference type="InterPro" id="IPR006015">
    <property type="entry name" value="Universal_stress_UspA"/>
</dbReference>
<evidence type="ECO:0000259" key="3">
    <source>
        <dbReference type="Pfam" id="PF00582"/>
    </source>
</evidence>
<dbReference type="SUPFAM" id="SSF52402">
    <property type="entry name" value="Adenine nucleotide alpha hydrolases-like"/>
    <property type="match status" value="1"/>
</dbReference>
<proteinExistence type="inferred from homology"/>
<evidence type="ECO:0000256" key="2">
    <source>
        <dbReference type="SAM" id="MobiDB-lite"/>
    </source>
</evidence>
<comment type="caution">
    <text evidence="4">The sequence shown here is derived from an EMBL/GenBank/DDBJ whole genome shotgun (WGS) entry which is preliminary data.</text>
</comment>
<keyword evidence="5" id="KW-1185">Reference proteome</keyword>
<name>A0ABP3GLM1_9ACTN</name>
<dbReference type="PANTHER" id="PTHR31964:SF113">
    <property type="entry name" value="USPA DOMAIN-CONTAINING PROTEIN"/>
    <property type="match status" value="1"/>
</dbReference>
<dbReference type="Gene3D" id="3.40.50.620">
    <property type="entry name" value="HUPs"/>
    <property type="match status" value="1"/>
</dbReference>
<dbReference type="InterPro" id="IPR014729">
    <property type="entry name" value="Rossmann-like_a/b/a_fold"/>
</dbReference>
<feature type="compositionally biased region" description="Basic and acidic residues" evidence="2">
    <location>
        <begin position="152"/>
        <end position="166"/>
    </location>
</feature>
<protein>
    <recommendedName>
        <fullName evidence="3">UspA domain-containing protein</fullName>
    </recommendedName>
</protein>
<dbReference type="PRINTS" id="PR01438">
    <property type="entry name" value="UNVRSLSTRESS"/>
</dbReference>
<dbReference type="InterPro" id="IPR006016">
    <property type="entry name" value="UspA"/>
</dbReference>
<dbReference type="PANTHER" id="PTHR31964">
    <property type="entry name" value="ADENINE NUCLEOTIDE ALPHA HYDROLASES-LIKE SUPERFAMILY PROTEIN"/>
    <property type="match status" value="1"/>
</dbReference>
<gene>
    <name evidence="4" type="ORF">GCM10010319_26910</name>
</gene>
<dbReference type="EMBL" id="BAAABW010000015">
    <property type="protein sequence ID" value="GAA0348841.1"/>
    <property type="molecule type" value="Genomic_DNA"/>
</dbReference>
<sequence length="179" mass="19040">MSEIVQRVVVGVNGSAGSVAALRQAAQEAARHDAVLCPVIAWTPPGGEAADAVNPAPSDVRAHWERAARNRLTKTCDDALDADTRRRLKIYPRIVRAQAGPALVACSRHENDMLVMGAGSHGPVHRFFHGSASRHCLKHAHCPVLVVHSEETDGKAVADSGTESRPRLVPAAGPAHPQR</sequence>
<feature type="region of interest" description="Disordered" evidence="2">
    <location>
        <begin position="152"/>
        <end position="179"/>
    </location>
</feature>
<evidence type="ECO:0000313" key="5">
    <source>
        <dbReference type="Proteomes" id="UP001500063"/>
    </source>
</evidence>
<reference evidence="5" key="1">
    <citation type="journal article" date="2019" name="Int. J. Syst. Evol. Microbiol.">
        <title>The Global Catalogue of Microorganisms (GCM) 10K type strain sequencing project: providing services to taxonomists for standard genome sequencing and annotation.</title>
        <authorList>
            <consortium name="The Broad Institute Genomics Platform"/>
            <consortium name="The Broad Institute Genome Sequencing Center for Infectious Disease"/>
            <person name="Wu L."/>
            <person name="Ma J."/>
        </authorList>
    </citation>
    <scope>NUCLEOTIDE SEQUENCE [LARGE SCALE GENOMIC DNA]</scope>
    <source>
        <strain evidence="5">JCM 4565</strain>
    </source>
</reference>
<dbReference type="RefSeq" id="WP_344118027.1">
    <property type="nucleotide sequence ID" value="NZ_BAAABW010000015.1"/>
</dbReference>
<organism evidence="4 5">
    <name type="scientific">Streptomyces blastmyceticus</name>
    <dbReference type="NCBI Taxonomy" id="68180"/>
    <lineage>
        <taxon>Bacteria</taxon>
        <taxon>Bacillati</taxon>
        <taxon>Actinomycetota</taxon>
        <taxon>Actinomycetes</taxon>
        <taxon>Kitasatosporales</taxon>
        <taxon>Streptomycetaceae</taxon>
        <taxon>Streptomyces</taxon>
    </lineage>
</organism>
<evidence type="ECO:0000256" key="1">
    <source>
        <dbReference type="ARBA" id="ARBA00008791"/>
    </source>
</evidence>
<evidence type="ECO:0000313" key="4">
    <source>
        <dbReference type="EMBL" id="GAA0348841.1"/>
    </source>
</evidence>
<dbReference type="Proteomes" id="UP001500063">
    <property type="component" value="Unassembled WGS sequence"/>
</dbReference>
<dbReference type="Pfam" id="PF00582">
    <property type="entry name" value="Usp"/>
    <property type="match status" value="1"/>
</dbReference>
<comment type="similarity">
    <text evidence="1">Belongs to the universal stress protein A family.</text>
</comment>